<protein>
    <recommendedName>
        <fullName evidence="3">STAS/SEC14 domain-containing protein</fullName>
    </recommendedName>
</protein>
<reference evidence="1 2" key="1">
    <citation type="submission" date="2015-05" db="EMBL/GenBank/DDBJ databases">
        <title>Genome sequence of Mycobacterium haemophilum.</title>
        <authorList>
            <person name="Greninger A.L."/>
            <person name="Cunningham G."/>
            <person name="Miller S."/>
        </authorList>
    </citation>
    <scope>NUCLEOTIDE SEQUENCE [LARGE SCALE GENOMIC DNA]</scope>
    <source>
        <strain evidence="2">UC1</strain>
    </source>
</reference>
<evidence type="ECO:0000313" key="2">
    <source>
        <dbReference type="Proteomes" id="UP000036334"/>
    </source>
</evidence>
<proteinExistence type="predicted"/>
<dbReference type="OrthoDB" id="4729899at2"/>
<dbReference type="InterPro" id="IPR038396">
    <property type="entry name" value="SpoIIAA-like_sf"/>
</dbReference>
<dbReference type="SUPFAM" id="SSF52091">
    <property type="entry name" value="SpoIIaa-like"/>
    <property type="match status" value="1"/>
</dbReference>
<dbReference type="RefSeq" id="WP_047316236.1">
    <property type="nucleotide sequence ID" value="NZ_LDPQ01000023.1"/>
</dbReference>
<organism evidence="1 2">
    <name type="scientific">Mycobacterium haemophilum</name>
    <dbReference type="NCBI Taxonomy" id="29311"/>
    <lineage>
        <taxon>Bacteria</taxon>
        <taxon>Bacillati</taxon>
        <taxon>Actinomycetota</taxon>
        <taxon>Actinomycetes</taxon>
        <taxon>Mycobacteriales</taxon>
        <taxon>Mycobacteriaceae</taxon>
        <taxon>Mycobacterium</taxon>
    </lineage>
</organism>
<evidence type="ECO:0000313" key="1">
    <source>
        <dbReference type="EMBL" id="KLO34971.1"/>
    </source>
</evidence>
<dbReference type="Gene3D" id="3.40.50.10600">
    <property type="entry name" value="SpoIIaa-like domains"/>
    <property type="match status" value="1"/>
</dbReference>
<sequence length="121" mass="13801">MIQILGESTGNVLGIRATGKLGRSEYRDILAPRIQSLLAHFRTLKVLFLMDEGFQGWSLGAAWANTIFDLKHRRDFAKVAMVGAPKWEQWCVKIAATVLMAGEMRTFRLDQLTEAWEWLYA</sequence>
<keyword evidence="2" id="KW-1185">Reference proteome</keyword>
<dbReference type="PATRIC" id="fig|29311.18.peg.2308"/>
<dbReference type="EMBL" id="LDPR01000019">
    <property type="protein sequence ID" value="KLO34971.1"/>
    <property type="molecule type" value="Genomic_DNA"/>
</dbReference>
<dbReference type="Pfam" id="PF11964">
    <property type="entry name" value="SpoIIAA-like"/>
    <property type="match status" value="1"/>
</dbReference>
<gene>
    <name evidence="1" type="ORF">ABH38_17470</name>
</gene>
<dbReference type="InterPro" id="IPR036513">
    <property type="entry name" value="STAS_dom_sf"/>
</dbReference>
<name>A0A0I9TFK4_9MYCO</name>
<evidence type="ECO:0008006" key="3">
    <source>
        <dbReference type="Google" id="ProtNLM"/>
    </source>
</evidence>
<accession>A0A0I9TFK4</accession>
<comment type="caution">
    <text evidence="1">The sequence shown here is derived from an EMBL/GenBank/DDBJ whole genome shotgun (WGS) entry which is preliminary data.</text>
</comment>
<dbReference type="Proteomes" id="UP000036334">
    <property type="component" value="Unassembled WGS sequence"/>
</dbReference>
<dbReference type="InterPro" id="IPR021866">
    <property type="entry name" value="SpoIIAA-like"/>
</dbReference>
<dbReference type="AlphaFoldDB" id="A0A0I9TFK4"/>